<organism evidence="2 3">
    <name type="scientific">Roseibium salinum</name>
    <dbReference type="NCBI Taxonomy" id="1604349"/>
    <lineage>
        <taxon>Bacteria</taxon>
        <taxon>Pseudomonadati</taxon>
        <taxon>Pseudomonadota</taxon>
        <taxon>Alphaproteobacteria</taxon>
        <taxon>Hyphomicrobiales</taxon>
        <taxon>Stappiaceae</taxon>
        <taxon>Roseibium</taxon>
    </lineage>
</organism>
<accession>A0ABT3R434</accession>
<evidence type="ECO:0000313" key="3">
    <source>
        <dbReference type="Proteomes" id="UP001300261"/>
    </source>
</evidence>
<name>A0ABT3R434_9HYPH</name>
<dbReference type="RefSeq" id="WP_265963700.1">
    <property type="nucleotide sequence ID" value="NZ_JAPEVI010000003.1"/>
</dbReference>
<dbReference type="Proteomes" id="UP001300261">
    <property type="component" value="Unassembled WGS sequence"/>
</dbReference>
<feature type="transmembrane region" description="Helical" evidence="1">
    <location>
        <begin position="30"/>
        <end position="49"/>
    </location>
</feature>
<protein>
    <recommendedName>
        <fullName evidence="4">Peptide ABC transporter permease</fullName>
    </recommendedName>
</protein>
<dbReference type="EMBL" id="JAPEVI010000003">
    <property type="protein sequence ID" value="MCX2723949.1"/>
    <property type="molecule type" value="Genomic_DNA"/>
</dbReference>
<evidence type="ECO:0008006" key="4">
    <source>
        <dbReference type="Google" id="ProtNLM"/>
    </source>
</evidence>
<evidence type="ECO:0000313" key="2">
    <source>
        <dbReference type="EMBL" id="MCX2723949.1"/>
    </source>
</evidence>
<reference evidence="2 3" key="1">
    <citation type="journal article" date="2016" name="Int. J. Syst. Evol. Microbiol.">
        <title>Labrenzia salina sp. nov., isolated from the rhizosphere of the halophyte Arthrocnemum macrostachyum.</title>
        <authorList>
            <person name="Camacho M."/>
            <person name="Redondo-Gomez S."/>
            <person name="Rodriguez-Llorente I."/>
            <person name="Rohde M."/>
            <person name="Sproer C."/>
            <person name="Schumann P."/>
            <person name="Klenk H.P."/>
            <person name="Montero-Calasanz M.D.C."/>
        </authorList>
    </citation>
    <scope>NUCLEOTIDE SEQUENCE [LARGE SCALE GENOMIC DNA]</scope>
    <source>
        <strain evidence="2 3">DSM 29163</strain>
    </source>
</reference>
<gene>
    <name evidence="2" type="ORF">ON753_16470</name>
</gene>
<keyword evidence="1" id="KW-0472">Membrane</keyword>
<keyword evidence="3" id="KW-1185">Reference proteome</keyword>
<proteinExistence type="predicted"/>
<evidence type="ECO:0000256" key="1">
    <source>
        <dbReference type="SAM" id="Phobius"/>
    </source>
</evidence>
<keyword evidence="1" id="KW-0812">Transmembrane</keyword>
<sequence length="50" mass="5537">MPPRKEPPEHSAQDVSQGEIILKRRWQRTVFVAGLVGIVLLVLFLAVAGL</sequence>
<comment type="caution">
    <text evidence="2">The sequence shown here is derived from an EMBL/GenBank/DDBJ whole genome shotgun (WGS) entry which is preliminary data.</text>
</comment>
<keyword evidence="1" id="KW-1133">Transmembrane helix</keyword>